<keyword evidence="3" id="KW-1185">Reference proteome</keyword>
<accession>A0ABV7G1Q0</accession>
<evidence type="ECO:0000313" key="2">
    <source>
        <dbReference type="EMBL" id="MFC3126390.1"/>
    </source>
</evidence>
<dbReference type="Proteomes" id="UP001595593">
    <property type="component" value="Unassembled WGS sequence"/>
</dbReference>
<name>A0ABV7G1Q0_9PROT</name>
<evidence type="ECO:0000259" key="1">
    <source>
        <dbReference type="Pfam" id="PF06568"/>
    </source>
</evidence>
<protein>
    <submittedName>
        <fullName evidence="2">DUF1127 domain-containing protein</fullName>
    </submittedName>
</protein>
<comment type="caution">
    <text evidence="2">The sequence shown here is derived from an EMBL/GenBank/DDBJ whole genome shotgun (WGS) entry which is preliminary data.</text>
</comment>
<dbReference type="Pfam" id="PF06568">
    <property type="entry name" value="YjiS-like"/>
    <property type="match status" value="1"/>
</dbReference>
<feature type="domain" description="YjiS-like" evidence="1">
    <location>
        <begin position="51"/>
        <end position="85"/>
    </location>
</feature>
<dbReference type="EMBL" id="JBHRTN010000018">
    <property type="protein sequence ID" value="MFC3126390.1"/>
    <property type="molecule type" value="Genomic_DNA"/>
</dbReference>
<organism evidence="2 3">
    <name type="scientific">Teichococcus globiformis</name>
    <dbReference type="NCBI Taxonomy" id="2307229"/>
    <lineage>
        <taxon>Bacteria</taxon>
        <taxon>Pseudomonadati</taxon>
        <taxon>Pseudomonadota</taxon>
        <taxon>Alphaproteobacteria</taxon>
        <taxon>Acetobacterales</taxon>
        <taxon>Roseomonadaceae</taxon>
        <taxon>Roseomonas</taxon>
    </lineage>
</organism>
<proteinExistence type="predicted"/>
<reference evidence="3" key="1">
    <citation type="journal article" date="2019" name="Int. J. Syst. Evol. Microbiol.">
        <title>The Global Catalogue of Microorganisms (GCM) 10K type strain sequencing project: providing services to taxonomists for standard genome sequencing and annotation.</title>
        <authorList>
            <consortium name="The Broad Institute Genomics Platform"/>
            <consortium name="The Broad Institute Genome Sequencing Center for Infectious Disease"/>
            <person name="Wu L."/>
            <person name="Ma J."/>
        </authorList>
    </citation>
    <scope>NUCLEOTIDE SEQUENCE [LARGE SCALE GENOMIC DNA]</scope>
    <source>
        <strain evidence="3">KCTC 52094</strain>
    </source>
</reference>
<gene>
    <name evidence="2" type="ORF">ACFOD4_15095</name>
</gene>
<sequence>MNARVTKPEFDSAIVSSMMSLAPAQLMQLEAARSRDEAVGRWFRNAVTAIFRAVVEYPRRRRVYDELAMLSDRELADIGLARGDIPRIFEADFQARAKRAANTPARLGAARAA</sequence>
<dbReference type="RefSeq" id="WP_379597676.1">
    <property type="nucleotide sequence ID" value="NZ_JBHRTN010000018.1"/>
</dbReference>
<dbReference type="InterPro" id="IPR009506">
    <property type="entry name" value="YjiS-like"/>
</dbReference>
<evidence type="ECO:0000313" key="3">
    <source>
        <dbReference type="Proteomes" id="UP001595593"/>
    </source>
</evidence>